<comment type="caution">
    <text evidence="6">The sequence shown here is derived from an EMBL/GenBank/DDBJ whole genome shotgun (WGS) entry which is preliminary data.</text>
</comment>
<dbReference type="GO" id="GO:0004674">
    <property type="term" value="F:protein serine/threonine kinase activity"/>
    <property type="evidence" value="ECO:0007669"/>
    <property type="project" value="UniProtKB-KW"/>
</dbReference>
<evidence type="ECO:0000256" key="1">
    <source>
        <dbReference type="ARBA" id="ARBA00022527"/>
    </source>
</evidence>
<dbReference type="InterPro" id="IPR001245">
    <property type="entry name" value="Ser-Thr/Tyr_kinase_cat_dom"/>
</dbReference>
<dbReference type="InterPro" id="IPR000719">
    <property type="entry name" value="Prot_kinase_dom"/>
</dbReference>
<dbReference type="PROSITE" id="PS00108">
    <property type="entry name" value="PROTEIN_KINASE_ST"/>
    <property type="match status" value="1"/>
</dbReference>
<dbReference type="PANTHER" id="PTHR44329">
    <property type="entry name" value="SERINE/THREONINE-PROTEIN KINASE TNNI3K-RELATED"/>
    <property type="match status" value="1"/>
</dbReference>
<evidence type="ECO:0000259" key="5">
    <source>
        <dbReference type="PROSITE" id="PS50011"/>
    </source>
</evidence>
<feature type="domain" description="Protein kinase" evidence="5">
    <location>
        <begin position="256"/>
        <end position="636"/>
    </location>
</feature>
<organism evidence="6 7">
    <name type="scientific">Phytophthora lilii</name>
    <dbReference type="NCBI Taxonomy" id="2077276"/>
    <lineage>
        <taxon>Eukaryota</taxon>
        <taxon>Sar</taxon>
        <taxon>Stramenopiles</taxon>
        <taxon>Oomycota</taxon>
        <taxon>Peronosporomycetes</taxon>
        <taxon>Peronosporales</taxon>
        <taxon>Peronosporaceae</taxon>
        <taxon>Phytophthora</taxon>
    </lineage>
</organism>
<evidence type="ECO:0000256" key="2">
    <source>
        <dbReference type="ARBA" id="ARBA00022741"/>
    </source>
</evidence>
<keyword evidence="3 4" id="KW-0067">ATP-binding</keyword>
<keyword evidence="1" id="KW-0808">Transferase</keyword>
<keyword evidence="1" id="KW-0723">Serine/threonine-protein kinase</keyword>
<dbReference type="Gene3D" id="1.10.510.10">
    <property type="entry name" value="Transferase(Phosphotransferase) domain 1"/>
    <property type="match status" value="3"/>
</dbReference>
<keyword evidence="7" id="KW-1185">Reference proteome</keyword>
<gene>
    <name evidence="6" type="ORF">Plil01_000586600</name>
</gene>
<name>A0A9W6TMW4_9STRA</name>
<dbReference type="InterPro" id="IPR008271">
    <property type="entry name" value="Ser/Thr_kinase_AS"/>
</dbReference>
<keyword evidence="2 4" id="KW-0547">Nucleotide-binding</keyword>
<evidence type="ECO:0000313" key="7">
    <source>
        <dbReference type="Proteomes" id="UP001165083"/>
    </source>
</evidence>
<dbReference type="CDD" id="cd00180">
    <property type="entry name" value="PKc"/>
    <property type="match status" value="1"/>
</dbReference>
<dbReference type="PANTHER" id="PTHR44329:SF214">
    <property type="entry name" value="PROTEIN KINASE DOMAIN-CONTAINING PROTEIN"/>
    <property type="match status" value="1"/>
</dbReference>
<dbReference type="InterPro" id="IPR051681">
    <property type="entry name" value="Ser/Thr_Kinases-Pseudokinases"/>
</dbReference>
<feature type="binding site" evidence="4">
    <location>
        <position position="794"/>
    </location>
    <ligand>
        <name>ATP</name>
        <dbReference type="ChEBI" id="CHEBI:30616"/>
    </ligand>
</feature>
<dbReference type="SUPFAM" id="SSF56112">
    <property type="entry name" value="Protein kinase-like (PK-like)"/>
    <property type="match status" value="2"/>
</dbReference>
<dbReference type="EMBL" id="BSXW01000252">
    <property type="protein sequence ID" value="GMF16469.1"/>
    <property type="molecule type" value="Genomic_DNA"/>
</dbReference>
<evidence type="ECO:0000256" key="3">
    <source>
        <dbReference type="ARBA" id="ARBA00022840"/>
    </source>
</evidence>
<dbReference type="Pfam" id="PF00069">
    <property type="entry name" value="Pkinase"/>
    <property type="match status" value="1"/>
</dbReference>
<accession>A0A9W6TMW4</accession>
<evidence type="ECO:0000256" key="4">
    <source>
        <dbReference type="PROSITE-ProRule" id="PRU10141"/>
    </source>
</evidence>
<dbReference type="Pfam" id="PF07714">
    <property type="entry name" value="PK_Tyr_Ser-Thr"/>
    <property type="match status" value="1"/>
</dbReference>
<reference evidence="6" key="1">
    <citation type="submission" date="2023-04" db="EMBL/GenBank/DDBJ databases">
        <title>Phytophthora lilii NBRC 32176.</title>
        <authorList>
            <person name="Ichikawa N."/>
            <person name="Sato H."/>
            <person name="Tonouchi N."/>
        </authorList>
    </citation>
    <scope>NUCLEOTIDE SEQUENCE</scope>
    <source>
        <strain evidence="6">NBRC 32176</strain>
    </source>
</reference>
<dbReference type="InterPro" id="IPR017441">
    <property type="entry name" value="Protein_kinase_ATP_BS"/>
</dbReference>
<sequence>MATRQLLERFQCICRPDGAFCLYAGLVDRLVKVSRVLTDRTVSDESESLALTLLDLELAIVDVLRLLQSTRRHPSDDRPEDGQFETIGALREFVEVPQRAKFVLGLHDRVDALVLSCGEAFGRFEGLENVKKGFELWSWDCDQQLKFFTDAVAIDSGDFAREVLEAAAEGLTPQLQELWQLVSFWMKQPARLTAGEQEVLANAAQVMTKTALFEDYEGVDTLPAGLVRQEFLVLVKKSSLSDWRRSHPIHKKSALYYDKQREGRGALSWRIPANEVQVDHLHPSTQQSRRLIKFGTWLDTPVVLQQVNQSLQHQEEEGSDIAFEDQVNRWISLNHPNLIKLYGVSNSDGDSKRYFVCEFAIHGQLRDYVNRHGGGLAENHSRRVWQKLLEAAQGVQYLHERGFAHGNLTTKNFLVGSDGIVKLAGLGQLQESSDERIASDIFSLGMCILELVDGQKVQWGQILPQRPQSITSDQWRLVRHMCDSDPKKRLTIAAVVYDIQRLVAELLVGPTPLAPDSDPSMLLESHVAGVRKLLEEKENTAHDGGKQFEYEIDMLEQMLSRLSDISRQLVLEAPTCLEGSGRSRRCAYAIKSCISIASRLQLVINEVIGPVTRNGGVRLATGRKNAQNIYDLHRELDQLVSTARLPKLLDACKNKELHINWESQWENKQRRQALKLCGSVANTATVLKELEVDASDRSDTDSWLRQVQGLWAALQFERRRYSNKYTAEELEIIENAVSAVADVISSATSAPLELPEWFLPPYEVNLQEDKGALGRGAFGSVYRGTWLDAPVVVKQVLKPGLSRDAQSSPSDGEAVFCHEADIWFHLNHPHVISLFGACHVGQPFFVCEYATKGTLTNFLKSSESSRHSLAWTKLYEAALGLEFLHERGIVHADLKGDNILIGEDGRAKLTDLGLSTVVANTGPSSGSPIGALRWKAPVCMGPNGQPAAFASDIFSLGMCIIEALTGSFPWGRELPDAAVSFHARRGRLPPSSRAFSPSQWALVQHMCQLQPENRRSIRYVVRALRMASEHHALHDFVCRREVKAGGCVEHDDQHMTAKNA</sequence>
<keyword evidence="1" id="KW-0418">Kinase</keyword>
<feature type="domain" description="Protein kinase" evidence="5">
    <location>
        <begin position="767"/>
        <end position="1037"/>
    </location>
</feature>
<proteinExistence type="predicted"/>
<protein>
    <submittedName>
        <fullName evidence="6">Unnamed protein product</fullName>
    </submittedName>
</protein>
<dbReference type="SMART" id="SM00220">
    <property type="entry name" value="S_TKc"/>
    <property type="match status" value="1"/>
</dbReference>
<dbReference type="GO" id="GO:0005524">
    <property type="term" value="F:ATP binding"/>
    <property type="evidence" value="ECO:0007669"/>
    <property type="project" value="UniProtKB-UniRule"/>
</dbReference>
<dbReference type="PROSITE" id="PS50011">
    <property type="entry name" value="PROTEIN_KINASE_DOM"/>
    <property type="match status" value="2"/>
</dbReference>
<dbReference type="Proteomes" id="UP001165083">
    <property type="component" value="Unassembled WGS sequence"/>
</dbReference>
<dbReference type="AlphaFoldDB" id="A0A9W6TMW4"/>
<dbReference type="PROSITE" id="PS00107">
    <property type="entry name" value="PROTEIN_KINASE_ATP"/>
    <property type="match status" value="1"/>
</dbReference>
<evidence type="ECO:0000313" key="6">
    <source>
        <dbReference type="EMBL" id="GMF16469.1"/>
    </source>
</evidence>
<dbReference type="OrthoDB" id="93349at2759"/>
<dbReference type="InterPro" id="IPR011009">
    <property type="entry name" value="Kinase-like_dom_sf"/>
</dbReference>